<dbReference type="GO" id="GO:0005786">
    <property type="term" value="C:signal recognition particle, endoplasmic reticulum targeting"/>
    <property type="evidence" value="ECO:0007669"/>
    <property type="project" value="UniProtKB-KW"/>
</dbReference>
<evidence type="ECO:0000313" key="3">
    <source>
        <dbReference type="EMBL" id="CAD7281446.1"/>
    </source>
</evidence>
<organism evidence="3">
    <name type="scientific">Notodromas monacha</name>
    <dbReference type="NCBI Taxonomy" id="399045"/>
    <lineage>
        <taxon>Eukaryota</taxon>
        <taxon>Metazoa</taxon>
        <taxon>Ecdysozoa</taxon>
        <taxon>Arthropoda</taxon>
        <taxon>Crustacea</taxon>
        <taxon>Oligostraca</taxon>
        <taxon>Ostracoda</taxon>
        <taxon>Podocopa</taxon>
        <taxon>Podocopida</taxon>
        <taxon>Cypridocopina</taxon>
        <taxon>Cypridoidea</taxon>
        <taxon>Cyprididae</taxon>
        <taxon>Notodromas</taxon>
    </lineage>
</organism>
<dbReference type="SUPFAM" id="SSF54762">
    <property type="entry name" value="Signal recognition particle alu RNA binding heterodimer, SRP9/14"/>
    <property type="match status" value="1"/>
</dbReference>
<dbReference type="Pfam" id="PF05486">
    <property type="entry name" value="SRP9-21"/>
    <property type="match status" value="1"/>
</dbReference>
<dbReference type="InterPro" id="IPR039432">
    <property type="entry name" value="SRP9_dom"/>
</dbReference>
<sequence>MPFLSNWEDFEKAAEKIYLADPIKSRYSMKYIHHEGHLVVKVTDNVTVRRTNFEKTRFAKSPRRMTNLINSRTGFIV</sequence>
<dbReference type="InterPro" id="IPR009018">
    <property type="entry name" value="Signal_recog_particle_SRP9/14"/>
</dbReference>
<name>A0A7R9BWN4_9CRUS</name>
<evidence type="ECO:0000313" key="4">
    <source>
        <dbReference type="Proteomes" id="UP000678499"/>
    </source>
</evidence>
<accession>A0A7R9BWN4</accession>
<dbReference type="Proteomes" id="UP000678499">
    <property type="component" value="Unassembled WGS sequence"/>
</dbReference>
<dbReference type="PANTHER" id="PTHR12834:SF12">
    <property type="entry name" value="SIGNAL RECOGNITION PARTICLE 9 KDA PROTEIN"/>
    <property type="match status" value="1"/>
</dbReference>
<dbReference type="AlphaFoldDB" id="A0A7R9BWN4"/>
<keyword evidence="1" id="KW-0687">Ribonucleoprotein</keyword>
<dbReference type="GO" id="GO:0008312">
    <property type="term" value="F:7S RNA binding"/>
    <property type="evidence" value="ECO:0007669"/>
    <property type="project" value="InterPro"/>
</dbReference>
<protein>
    <recommendedName>
        <fullName evidence="2">SRP9 domain-containing protein</fullName>
    </recommendedName>
</protein>
<dbReference type="OrthoDB" id="360923at2759"/>
<evidence type="ECO:0000259" key="2">
    <source>
        <dbReference type="Pfam" id="PF05486"/>
    </source>
</evidence>
<keyword evidence="4" id="KW-1185">Reference proteome</keyword>
<proteinExistence type="predicted"/>
<reference evidence="3" key="1">
    <citation type="submission" date="2020-11" db="EMBL/GenBank/DDBJ databases">
        <authorList>
            <person name="Tran Van P."/>
        </authorList>
    </citation>
    <scope>NUCLEOTIDE SEQUENCE</scope>
</reference>
<keyword evidence="1" id="KW-0733">Signal recognition particle</keyword>
<dbReference type="PANTHER" id="PTHR12834">
    <property type="entry name" value="SIGNAL RECOGNITION PARTICLE 9 KDA PROTEIN"/>
    <property type="match status" value="1"/>
</dbReference>
<dbReference type="InterPro" id="IPR039914">
    <property type="entry name" value="SRP9-like"/>
</dbReference>
<dbReference type="EMBL" id="CAJPEX010002872">
    <property type="protein sequence ID" value="CAG0921598.1"/>
    <property type="molecule type" value="Genomic_DNA"/>
</dbReference>
<feature type="domain" description="SRP9" evidence="2">
    <location>
        <begin position="4"/>
        <end position="71"/>
    </location>
</feature>
<evidence type="ECO:0000256" key="1">
    <source>
        <dbReference type="ARBA" id="ARBA00023135"/>
    </source>
</evidence>
<dbReference type="EMBL" id="OA884909">
    <property type="protein sequence ID" value="CAD7281446.1"/>
    <property type="molecule type" value="Genomic_DNA"/>
</dbReference>
<gene>
    <name evidence="3" type="ORF">NMOB1V02_LOCUS9091</name>
</gene>
<dbReference type="GO" id="GO:0006614">
    <property type="term" value="P:SRP-dependent cotranslational protein targeting to membrane"/>
    <property type="evidence" value="ECO:0007669"/>
    <property type="project" value="InterPro"/>
</dbReference>
<dbReference type="Gene3D" id="3.30.720.10">
    <property type="entry name" value="Signal recognition particle alu RNA binding heterodimer, srp9/1"/>
    <property type="match status" value="1"/>
</dbReference>